<accession>A0ABP1FPV8</accession>
<evidence type="ECO:0000256" key="1">
    <source>
        <dbReference type="ARBA" id="ARBA00023239"/>
    </source>
</evidence>
<organism evidence="4 5">
    <name type="scientific">Coccomyxa viridis</name>
    <dbReference type="NCBI Taxonomy" id="1274662"/>
    <lineage>
        <taxon>Eukaryota</taxon>
        <taxon>Viridiplantae</taxon>
        <taxon>Chlorophyta</taxon>
        <taxon>core chlorophytes</taxon>
        <taxon>Trebouxiophyceae</taxon>
        <taxon>Trebouxiophyceae incertae sedis</taxon>
        <taxon>Coccomyxaceae</taxon>
        <taxon>Coccomyxa</taxon>
    </lineage>
</organism>
<dbReference type="Pfam" id="PF04909">
    <property type="entry name" value="Amidohydro_2"/>
    <property type="match status" value="1"/>
</dbReference>
<dbReference type="PANTHER" id="PTHR21240:SF28">
    <property type="entry name" value="ISO-OROTATE DECARBOXYLASE (EUROFUNG)"/>
    <property type="match status" value="1"/>
</dbReference>
<feature type="domain" description="Amidohydrolase-related" evidence="3">
    <location>
        <begin position="13"/>
        <end position="217"/>
    </location>
</feature>
<gene>
    <name evidence="4" type="primary">g4277</name>
    <name evidence="4" type="ORF">VP750_LOCUS3649</name>
</gene>
<proteinExistence type="inferred from homology"/>
<dbReference type="InterPro" id="IPR032465">
    <property type="entry name" value="ACMSD"/>
</dbReference>
<comment type="similarity">
    <text evidence="2">Belongs to the metallo-dependent hydrolases superfamily.</text>
</comment>
<dbReference type="PANTHER" id="PTHR21240">
    <property type="entry name" value="2-AMINO-3-CARBOXYLMUCONATE-6-SEMIALDEHYDE DECARBOXYLASE"/>
    <property type="match status" value="1"/>
</dbReference>
<evidence type="ECO:0000313" key="4">
    <source>
        <dbReference type="EMBL" id="CAL5221990.1"/>
    </source>
</evidence>
<dbReference type="EMBL" id="CAXHTA020000006">
    <property type="protein sequence ID" value="CAL5221990.1"/>
    <property type="molecule type" value="Genomic_DNA"/>
</dbReference>
<reference evidence="4 5" key="1">
    <citation type="submission" date="2024-06" db="EMBL/GenBank/DDBJ databases">
        <authorList>
            <person name="Kraege A."/>
            <person name="Thomma B."/>
        </authorList>
    </citation>
    <scope>NUCLEOTIDE SEQUENCE [LARGE SCALE GENOMIC DNA]</scope>
</reference>
<keyword evidence="5" id="KW-1185">Reference proteome</keyword>
<evidence type="ECO:0000313" key="5">
    <source>
        <dbReference type="Proteomes" id="UP001497392"/>
    </source>
</evidence>
<dbReference type="Gene3D" id="3.20.20.140">
    <property type="entry name" value="Metal-dependent hydrolases"/>
    <property type="match status" value="1"/>
</dbReference>
<dbReference type="InterPro" id="IPR032466">
    <property type="entry name" value="Metal_Hydrolase"/>
</dbReference>
<dbReference type="InterPro" id="IPR006680">
    <property type="entry name" value="Amidohydro-rel"/>
</dbReference>
<protein>
    <submittedName>
        <fullName evidence="4">G4277 protein</fullName>
    </submittedName>
</protein>
<comment type="caution">
    <text evidence="4">The sequence shown here is derived from an EMBL/GenBank/DDBJ whole genome shotgun (WGS) entry which is preliminary data.</text>
</comment>
<sequence>MKDMARRVNEFGAKAVRDNPAKFGFFASLPIPHMGAVLEEIAYALDKLGAAGITLQANMHGKYLGEDLYEPMWAELDRRGAVVFIHPNRLPGPPVEGMLPAAVDFLADTTRTVLSMLDTNLFSRLKAVKVITSHGGAFVPYQAYRLALVGPKGLKGIPERREQLQRLYFDTTLAGNNFTLPSLMAFTGGHRVLFGSDFPFAPEDYVIDSISGLNEYFSEDLMTLWRISRGTAMHMHLTPSTHAT</sequence>
<dbReference type="Proteomes" id="UP001497392">
    <property type="component" value="Unassembled WGS sequence"/>
</dbReference>
<evidence type="ECO:0000259" key="3">
    <source>
        <dbReference type="Pfam" id="PF04909"/>
    </source>
</evidence>
<keyword evidence="2" id="KW-0210">Decarboxylase</keyword>
<evidence type="ECO:0000256" key="2">
    <source>
        <dbReference type="RuleBase" id="RU366045"/>
    </source>
</evidence>
<name>A0ABP1FPV8_9CHLO</name>
<dbReference type="SUPFAM" id="SSF51556">
    <property type="entry name" value="Metallo-dependent hydrolases"/>
    <property type="match status" value="1"/>
</dbReference>
<keyword evidence="1 2" id="KW-0456">Lyase</keyword>